<feature type="signal peptide" evidence="1">
    <location>
        <begin position="1"/>
        <end position="26"/>
    </location>
</feature>
<gene>
    <name evidence="2" type="ORF">YYC_00482</name>
</gene>
<keyword evidence="1" id="KW-0732">Signal</keyword>
<keyword evidence="3" id="KW-1185">Reference proteome</keyword>
<sequence length="236" mass="28809">MRYPYIYFFFFFLILFFFERENYVFTLKAYGNNFEKFNKILVEYSKCPDYTSINHKKIKKKNKKNNSNSNSNKFSNNLTGVCLKGNEYRKRNIYSTIEIRKLTNLIKKKINNFLKNDQDNNNNNNIHPLKNTLWKINTYNCLFQKKKSFYIYIYENGTVKTSDNLTGYWFYDKYYITWCIEYPDRKVYHTSELVWNNEESKMVKGIIYEEMKKTKFFPPYMFRKILCSFDGSIQIN</sequence>
<evidence type="ECO:0000313" key="3">
    <source>
        <dbReference type="Proteomes" id="UP000018538"/>
    </source>
</evidence>
<feature type="chain" id="PRO_5004764567" evidence="1">
    <location>
        <begin position="27"/>
        <end position="236"/>
    </location>
</feature>
<dbReference type="EMBL" id="KI635730">
    <property type="protein sequence ID" value="ETB62808.1"/>
    <property type="molecule type" value="Genomic_DNA"/>
</dbReference>
<evidence type="ECO:0000313" key="2">
    <source>
        <dbReference type="EMBL" id="ETB62808.1"/>
    </source>
</evidence>
<dbReference type="OrthoDB" id="369837at2759"/>
<evidence type="ECO:0000256" key="1">
    <source>
        <dbReference type="SAM" id="SignalP"/>
    </source>
</evidence>
<name>V7PXC7_PLAYE</name>
<dbReference type="AlphaFoldDB" id="V7PXC7"/>
<dbReference type="Proteomes" id="UP000018538">
    <property type="component" value="Unassembled WGS sequence"/>
</dbReference>
<reference evidence="2 3" key="1">
    <citation type="submission" date="2013-11" db="EMBL/GenBank/DDBJ databases">
        <title>The Genome Sequence of Plasmodium yoelii 17X.</title>
        <authorList>
            <consortium name="The Broad Institute Genomics Platform"/>
            <consortium name="The Broad Institute Genome Sequencing Center for Infectious Disease"/>
            <person name="Neafsey D."/>
            <person name="Adams J."/>
            <person name="Walker B."/>
            <person name="Young S.K."/>
            <person name="Zeng Q."/>
            <person name="Gargeya S."/>
            <person name="Fitzgerald M."/>
            <person name="Haas B."/>
            <person name="Abouelleil A."/>
            <person name="Alvarado L."/>
            <person name="Chapman S.B."/>
            <person name="Gainer-Dewar J."/>
            <person name="Goldberg J."/>
            <person name="Griggs A."/>
            <person name="Gujja S."/>
            <person name="Hansen M."/>
            <person name="Howarth C."/>
            <person name="Imamovic A."/>
            <person name="Ireland A."/>
            <person name="Larimer J."/>
            <person name="McCowan C."/>
            <person name="Murphy C."/>
            <person name="Pearson M."/>
            <person name="Poon T.W."/>
            <person name="Priest M."/>
            <person name="Roberts A."/>
            <person name="Saif S."/>
            <person name="Shea T."/>
            <person name="Sykes S."/>
            <person name="Wortman J."/>
            <person name="Nusbaum C."/>
            <person name="Birren B."/>
        </authorList>
    </citation>
    <scope>NUCLEOTIDE SEQUENCE [LARGE SCALE GENOMIC DNA]</scope>
    <source>
        <strain evidence="2 3">17X</strain>
    </source>
</reference>
<organism evidence="2 3">
    <name type="scientific">Plasmodium yoelii 17X</name>
    <dbReference type="NCBI Taxonomy" id="1323249"/>
    <lineage>
        <taxon>Eukaryota</taxon>
        <taxon>Sar</taxon>
        <taxon>Alveolata</taxon>
        <taxon>Apicomplexa</taxon>
        <taxon>Aconoidasida</taxon>
        <taxon>Haemosporida</taxon>
        <taxon>Plasmodiidae</taxon>
        <taxon>Plasmodium</taxon>
        <taxon>Plasmodium (Vinckeia)</taxon>
    </lineage>
</organism>
<protein>
    <submittedName>
        <fullName evidence="2">Uncharacterized protein</fullName>
    </submittedName>
</protein>
<accession>V7PXC7</accession>
<proteinExistence type="predicted"/>